<dbReference type="EMBL" id="JADPUN010000257">
    <property type="protein sequence ID" value="MBF9133061.1"/>
    <property type="molecule type" value="Genomic_DNA"/>
</dbReference>
<evidence type="ECO:0000313" key="2">
    <source>
        <dbReference type="EMBL" id="MBF9133061.1"/>
    </source>
</evidence>
<dbReference type="RefSeq" id="WP_196204574.1">
    <property type="nucleotide sequence ID" value="NZ_JADPUN010000257.1"/>
</dbReference>
<evidence type="ECO:0000313" key="3">
    <source>
        <dbReference type="Proteomes" id="UP000638560"/>
    </source>
</evidence>
<protein>
    <submittedName>
        <fullName evidence="2">Uncharacterized protein</fullName>
    </submittedName>
</protein>
<proteinExistence type="predicted"/>
<name>A0ABS0H3M7_9ACTN</name>
<organism evidence="2 3">
    <name type="scientific">Plantactinospora alkalitolerans</name>
    <dbReference type="NCBI Taxonomy" id="2789879"/>
    <lineage>
        <taxon>Bacteria</taxon>
        <taxon>Bacillati</taxon>
        <taxon>Actinomycetota</taxon>
        <taxon>Actinomycetes</taxon>
        <taxon>Micromonosporales</taxon>
        <taxon>Micromonosporaceae</taxon>
        <taxon>Plantactinospora</taxon>
    </lineage>
</organism>
<comment type="caution">
    <text evidence="2">The sequence shown here is derived from an EMBL/GenBank/DDBJ whole genome shotgun (WGS) entry which is preliminary data.</text>
</comment>
<accession>A0ABS0H3M7</accession>
<dbReference type="Proteomes" id="UP000638560">
    <property type="component" value="Unassembled WGS sequence"/>
</dbReference>
<gene>
    <name evidence="2" type="ORF">I0C86_29475</name>
</gene>
<evidence type="ECO:0000256" key="1">
    <source>
        <dbReference type="SAM" id="MobiDB-lite"/>
    </source>
</evidence>
<reference evidence="2 3" key="1">
    <citation type="submission" date="2020-11" db="EMBL/GenBank/DDBJ databases">
        <title>A novel isolate from a Black sea contaminated sediment with potential to produce alkanes: Plantactinospora alkalitolerans sp. nov.</title>
        <authorList>
            <person name="Carro L."/>
            <person name="Veyisoglu A."/>
            <person name="Guven K."/>
            <person name="Schumann P."/>
            <person name="Klenk H.-P."/>
            <person name="Sahin N."/>
        </authorList>
    </citation>
    <scope>NUCLEOTIDE SEQUENCE [LARGE SCALE GENOMIC DNA]</scope>
    <source>
        <strain evidence="2 3">S1510</strain>
    </source>
</reference>
<keyword evidence="3" id="KW-1185">Reference proteome</keyword>
<sequence length="125" mass="14507">MTRLLRRLTGPRPYHRRNWRQLWRYCRCGWRWRCPDSIELVPAPYRPPPPPRLTETERAEIRALSATQPSVTPDPPPPPSTRVRVNNRGPEWDLPTRSHLVNGRAGGLGALTPAREYRTRPGARM</sequence>
<feature type="region of interest" description="Disordered" evidence="1">
    <location>
        <begin position="64"/>
        <end position="109"/>
    </location>
</feature>